<dbReference type="GO" id="GO:0032040">
    <property type="term" value="C:small-subunit processome"/>
    <property type="evidence" value="ECO:0007669"/>
    <property type="project" value="TreeGrafter"/>
</dbReference>
<dbReference type="FunFam" id="2.40.50.140:FF:000159">
    <property type="entry name" value="rRNA biogenesis protein rrp5"/>
    <property type="match status" value="1"/>
</dbReference>
<dbReference type="Gene3D" id="1.25.40.10">
    <property type="entry name" value="Tetratricopeptide repeat domain"/>
    <property type="match status" value="2"/>
</dbReference>
<dbReference type="PANTHER" id="PTHR23270">
    <property type="entry name" value="PROGRAMMED CELL DEATH PROTEIN 11 PRE-RRNA PROCESSING PROTEIN RRP5"/>
    <property type="match status" value="1"/>
</dbReference>
<evidence type="ECO:0000256" key="8">
    <source>
        <dbReference type="ARBA" id="ARBA00055575"/>
    </source>
</evidence>
<keyword evidence="7" id="KW-0539">Nucleus</keyword>
<dbReference type="CDD" id="cd05707">
    <property type="entry name" value="S1_Rrp5_repeat_sc11"/>
    <property type="match status" value="1"/>
</dbReference>
<feature type="region of interest" description="Disordered" evidence="11">
    <location>
        <begin position="1393"/>
        <end position="1459"/>
    </location>
</feature>
<dbReference type="GO" id="GO:0003723">
    <property type="term" value="F:RNA binding"/>
    <property type="evidence" value="ECO:0007669"/>
    <property type="project" value="TreeGrafter"/>
</dbReference>
<sequence>MAPVKRKADQSSVSAKKDKSVSHERFAKRQKSDLATDAGNSTKAPVTKSETNAPKPSIFKDEEKSFPRGGASVLTPLEHKQIQIKATQDVLFEQSGGVKRGGDDGLSDDGSDSGKVEAPKAGKKKKSKKSKKSHADEEEKVLRVEGLNYKKLSIGTMVLGQVVELTPENIVLSLPNNLVGYVPITAISDKLTSRLESLAKEEDASSAEEDSKDGEDVDLKDMFYVGQYLRAYVTATTEDALASGVTKTKKRIELSVHPKLVNRGLDKSNLVANGMIQASVVSNEDHGLVMDMGLEDAGLKGFLSKSELGSKIQHAKVQEGAVFMCLISGLNPDGRIVKLSADQEKSGNLKKANILTKAPTIDIFLPGTAVEMLVTDSTPNTITGKIMGMVDATADIIHSGAAEQAEDVGEKYKIGSKVKARIIFTRPYSDPKSVGLSLLEHVLSLSCRMSGKPKQKKQPLEILPISSFVEEAKVTKVEPLAGVYFDLGVRGVVGFAHISKLADGRIETLSESTGTFKLESKHRTRIIGYNAMDGLYHISLEQKVLDQPFLRVEDIRVGQVVKGKVHKLFADKSGSTSVLVHLSDGIIALVPEIHLADVHLQHPERKFREGAPVTARVLSTDLEKHHIKLTLKKSLVNSEAEPWTNYSHIAEGATGPGTLVNINRSGAVVQFYGEITAWLPVSEMSEAYIEDATKHFSKGQVVNVRVLSIDQTQDRMLVSCKDPNAIDSDKEALFQSFQTGDIVKGSVISKALESVTIDLGHGIKGVLRIGHLTDGSEKKDKATMTRIRVGTPLEDLVVLDKHHGSMTVALSNKPSLRKDAQARTLITTFADVQKGASVHGFVRGILPDKVFVEFGNQIVGLLFQSQLPEEMAQAPNFGLRKDQTITARVTHVDFDKARLWLSMKSNDQSEETSKPETASAEAIVNAVDGNIKTTADLSFGASTTVRIKSVKRDQVNVQVADNIHGRISVAEMFNNWEEIEDKKHPLRQFKMNENIKVKVLGMHDSRNYRFLPITHRQGKNSIFELTAKNNKLQNEGDVLALHKITVGSSFVAFVNNIAERYVWVNISANVRGRIDLLDLSDDLSLLSDIEGNFPVGCALKVHVKAIDVGAGRLDLAASSSPLNRSLGLEDLKEGLVLPARVTKVNDSSIVVQINENIAGPIYLEQLADDYETAKPSNHKQGDFVRVCVIEVDVPNKRLGLSARPSRVLSSSLPIKDPEIKDRSQLQVHQVVRGFIKRVADNGVFVRLGHNVDAYIRVSDLSDTYVKDWKSAFQIDQLVTGKIISTGENAKSAQMSLKKSVVEGTYVPLLQFDDMAVGQIVTAKVRHVEDYGVFLVVDKSHNVSGLCHKSELADKPVENVKDLYKEGDIVKAKVLEIRTEKRRVNFGLKYSYIKGDDDEDEEGDDDDDDDDDSGAESDAEDIDDEGNSDDEDIEMRSIKSAESDEEMADQDGLEDNSADIAKPTSATGLATSGFDWTGGALVFDEQKAVSDASSDEDATKKKKKHKKSSIKEDRTGDLDAFGPQSVADFERLLLGQPNSAELWVRYMVFQRELNEIEKARQIARRALATMNSREEKERLDVWTALLHLENDFGSDDLLQETFKEACQFNDSREMHERMIKIYISSGKLDKADTLYQTMMKNKTFTSTPSLWLSYASFLMSTLSPPSPARARNLLQRATQSVPSTEHRYLTTKFGALEFKSENGDPERGRTIFEGLVSTWPKKGDVWDVYLTLEIAHGGEENARALFERMSKLKMKKKRAQGFFKKWTQWEESVGSKKGVEKARAAEQEWREKKEGGEDEE</sequence>
<dbReference type="OrthoDB" id="412781at2759"/>
<dbReference type="SMART" id="SM00386">
    <property type="entry name" value="HAT"/>
    <property type="match status" value="6"/>
</dbReference>
<dbReference type="InterPro" id="IPR011990">
    <property type="entry name" value="TPR-like_helical_dom_sf"/>
</dbReference>
<evidence type="ECO:0000313" key="13">
    <source>
        <dbReference type="EMBL" id="KAF2706070.1"/>
    </source>
</evidence>
<feature type="region of interest" description="Disordered" evidence="11">
    <location>
        <begin position="1"/>
        <end position="74"/>
    </location>
</feature>
<gene>
    <name evidence="13" type="ORF">K504DRAFT_537007</name>
</gene>
<evidence type="ECO:0000256" key="2">
    <source>
        <dbReference type="ARBA" id="ARBA00004604"/>
    </source>
</evidence>
<evidence type="ECO:0000256" key="1">
    <source>
        <dbReference type="ARBA" id="ARBA00002863"/>
    </source>
</evidence>
<evidence type="ECO:0000256" key="4">
    <source>
        <dbReference type="ARBA" id="ARBA00022552"/>
    </source>
</evidence>
<evidence type="ECO:0000313" key="14">
    <source>
        <dbReference type="Proteomes" id="UP000799428"/>
    </source>
</evidence>
<feature type="domain" description="S1 motif" evidence="12">
    <location>
        <begin position="273"/>
        <end position="342"/>
    </location>
</feature>
<protein>
    <recommendedName>
        <fullName evidence="9">rRNA biogenesis protein RRP5</fullName>
    </recommendedName>
    <alternativeName>
        <fullName evidence="10">Ribosomal RNA-processing protein 5</fullName>
    </alternativeName>
</protein>
<feature type="region of interest" description="Disordered" evidence="11">
    <location>
        <begin position="1487"/>
        <end position="1518"/>
    </location>
</feature>
<dbReference type="CDD" id="cd05706">
    <property type="entry name" value="S1_Rrp5_repeat_sc10"/>
    <property type="match status" value="1"/>
</dbReference>
<keyword evidence="6" id="KW-0677">Repeat</keyword>
<evidence type="ECO:0000256" key="3">
    <source>
        <dbReference type="ARBA" id="ARBA00022517"/>
    </source>
</evidence>
<feature type="domain" description="S1 motif" evidence="12">
    <location>
        <begin position="835"/>
        <end position="904"/>
    </location>
</feature>
<feature type="domain" description="S1 motif" evidence="12">
    <location>
        <begin position="1134"/>
        <end position="1203"/>
    </location>
</feature>
<dbReference type="InterPro" id="IPR008847">
    <property type="entry name" value="Suf"/>
</dbReference>
<dbReference type="FunFam" id="2.40.50.140:FF:000279">
    <property type="entry name" value="rRNA biogenesis protein rrp5"/>
    <property type="match status" value="1"/>
</dbReference>
<dbReference type="InterPro" id="IPR057301">
    <property type="entry name" value="Rrp5_OB_4th"/>
</dbReference>
<dbReference type="InterPro" id="IPR012340">
    <property type="entry name" value="NA-bd_OB-fold"/>
</dbReference>
<dbReference type="InterPro" id="IPR048059">
    <property type="entry name" value="Rrp5_S1_rpt_hs1_sc1"/>
</dbReference>
<organism evidence="13 14">
    <name type="scientific">Pleomassaria siparia CBS 279.74</name>
    <dbReference type="NCBI Taxonomy" id="1314801"/>
    <lineage>
        <taxon>Eukaryota</taxon>
        <taxon>Fungi</taxon>
        <taxon>Dikarya</taxon>
        <taxon>Ascomycota</taxon>
        <taxon>Pezizomycotina</taxon>
        <taxon>Dothideomycetes</taxon>
        <taxon>Pleosporomycetidae</taxon>
        <taxon>Pleosporales</taxon>
        <taxon>Pleomassariaceae</taxon>
        <taxon>Pleomassaria</taxon>
    </lineage>
</organism>
<dbReference type="InterPro" id="IPR048058">
    <property type="entry name" value="Rrp5_S1_rpt_hs11_sc8"/>
</dbReference>
<feature type="domain" description="S1 motif" evidence="12">
    <location>
        <begin position="652"/>
        <end position="721"/>
    </location>
</feature>
<comment type="function">
    <text evidence="1">Component of the cleavage factor IA (CFIA) complex, which is involved in the endonucleolytic cleavage during polyadenylation-dependent pre-mRNA 3'-end formation.</text>
</comment>
<evidence type="ECO:0000259" key="12">
    <source>
        <dbReference type="PROSITE" id="PS50126"/>
    </source>
</evidence>
<feature type="compositionally biased region" description="Basic and acidic residues" evidence="11">
    <location>
        <begin position="15"/>
        <end position="34"/>
    </location>
</feature>
<feature type="compositionally biased region" description="Acidic residues" evidence="11">
    <location>
        <begin position="1442"/>
        <end position="1456"/>
    </location>
</feature>
<feature type="region of interest" description="Disordered" evidence="11">
    <location>
        <begin position="1770"/>
        <end position="1799"/>
    </location>
</feature>
<feature type="domain" description="S1 motif" evidence="12">
    <location>
        <begin position="466"/>
        <end position="541"/>
    </location>
</feature>
<comment type="function">
    <text evidence="8">Involved in the biogenesis of rRNA. Required for the formation of 18S and 5.8S rRNA.</text>
</comment>
<dbReference type="FunFam" id="2.40.50.140:FF:000196">
    <property type="entry name" value="rRNA biogenesis protein RRP5"/>
    <property type="match status" value="1"/>
</dbReference>
<dbReference type="SMART" id="SM00316">
    <property type="entry name" value="S1"/>
    <property type="match status" value="13"/>
</dbReference>
<dbReference type="FunFam" id="2.40.50.140:FF:000278">
    <property type="entry name" value="rRNA biogenesis protein rrp5"/>
    <property type="match status" value="1"/>
</dbReference>
<dbReference type="InterPro" id="IPR045209">
    <property type="entry name" value="Rrp5"/>
</dbReference>
<feature type="domain" description="S1 motif" evidence="12">
    <location>
        <begin position="1317"/>
        <end position="1388"/>
    </location>
</feature>
<reference evidence="13" key="1">
    <citation type="journal article" date="2020" name="Stud. Mycol.">
        <title>101 Dothideomycetes genomes: a test case for predicting lifestyles and emergence of pathogens.</title>
        <authorList>
            <person name="Haridas S."/>
            <person name="Albert R."/>
            <person name="Binder M."/>
            <person name="Bloem J."/>
            <person name="Labutti K."/>
            <person name="Salamov A."/>
            <person name="Andreopoulos B."/>
            <person name="Baker S."/>
            <person name="Barry K."/>
            <person name="Bills G."/>
            <person name="Bluhm B."/>
            <person name="Cannon C."/>
            <person name="Castanera R."/>
            <person name="Culley D."/>
            <person name="Daum C."/>
            <person name="Ezra D."/>
            <person name="Gonzalez J."/>
            <person name="Henrissat B."/>
            <person name="Kuo A."/>
            <person name="Liang C."/>
            <person name="Lipzen A."/>
            <person name="Lutzoni F."/>
            <person name="Magnuson J."/>
            <person name="Mondo S."/>
            <person name="Nolan M."/>
            <person name="Ohm R."/>
            <person name="Pangilinan J."/>
            <person name="Park H.-J."/>
            <person name="Ramirez L."/>
            <person name="Alfaro M."/>
            <person name="Sun H."/>
            <person name="Tritt A."/>
            <person name="Yoshinaga Y."/>
            <person name="Zwiers L.-H."/>
            <person name="Turgeon B."/>
            <person name="Goodwin S."/>
            <person name="Spatafora J."/>
            <person name="Crous P."/>
            <person name="Grigoriev I."/>
        </authorList>
    </citation>
    <scope>NUCLEOTIDE SEQUENCE</scope>
    <source>
        <strain evidence="13">CBS 279.74</strain>
    </source>
</reference>
<dbReference type="CDD" id="cd05693">
    <property type="entry name" value="S1_Rrp5_repeat_hs1_sc1"/>
    <property type="match status" value="1"/>
</dbReference>
<dbReference type="SUPFAM" id="SSF50249">
    <property type="entry name" value="Nucleic acid-binding proteins"/>
    <property type="match status" value="10"/>
</dbReference>
<evidence type="ECO:0000256" key="10">
    <source>
        <dbReference type="ARBA" id="ARBA00076674"/>
    </source>
</evidence>
<dbReference type="EMBL" id="MU005777">
    <property type="protein sequence ID" value="KAF2706070.1"/>
    <property type="molecule type" value="Genomic_DNA"/>
</dbReference>
<dbReference type="Proteomes" id="UP000799428">
    <property type="component" value="Unassembled WGS sequence"/>
</dbReference>
<feature type="domain" description="S1 motif" evidence="12">
    <location>
        <begin position="940"/>
        <end position="1016"/>
    </location>
</feature>
<keyword evidence="14" id="KW-1185">Reference proteome</keyword>
<dbReference type="Pfam" id="PF00575">
    <property type="entry name" value="S1"/>
    <property type="match status" value="5"/>
</dbReference>
<feature type="domain" description="S1 motif" evidence="12">
    <location>
        <begin position="1228"/>
        <end position="1297"/>
    </location>
</feature>
<dbReference type="CDD" id="cd04461">
    <property type="entry name" value="S1_Rrp5_repeat_hs8_sc7"/>
    <property type="match status" value="1"/>
</dbReference>
<dbReference type="Gene3D" id="2.40.50.140">
    <property type="entry name" value="Nucleic acid-binding proteins"/>
    <property type="match status" value="11"/>
</dbReference>
<evidence type="ECO:0000256" key="5">
    <source>
        <dbReference type="ARBA" id="ARBA00022553"/>
    </source>
</evidence>
<dbReference type="CDD" id="cd05697">
    <property type="entry name" value="S1_Rrp5_repeat_hs5"/>
    <property type="match status" value="1"/>
</dbReference>
<feature type="domain" description="S1 motif" evidence="12">
    <location>
        <begin position="740"/>
        <end position="813"/>
    </location>
</feature>
<dbReference type="PROSITE" id="PS50126">
    <property type="entry name" value="S1"/>
    <property type="match status" value="12"/>
</dbReference>
<keyword evidence="3" id="KW-0690">Ribosome biogenesis</keyword>
<dbReference type="FunFam" id="2.40.50.140:FF:000103">
    <property type="entry name" value="protein RRP5 homolog"/>
    <property type="match status" value="2"/>
</dbReference>
<dbReference type="InterPro" id="IPR057302">
    <property type="entry name" value="Rrp5_S1"/>
</dbReference>
<dbReference type="Pfam" id="PF24685">
    <property type="entry name" value="OB_RRP5_4th"/>
    <property type="match status" value="1"/>
</dbReference>
<feature type="compositionally biased region" description="Acidic residues" evidence="11">
    <location>
        <begin position="1395"/>
        <end position="1432"/>
    </location>
</feature>
<evidence type="ECO:0000256" key="11">
    <source>
        <dbReference type="SAM" id="MobiDB-lite"/>
    </source>
</evidence>
<keyword evidence="4" id="KW-0698">rRNA processing</keyword>
<dbReference type="FunFam" id="2.40.50.140:FF:000155">
    <property type="entry name" value="rRNA biogenesis protein RRP5"/>
    <property type="match status" value="1"/>
</dbReference>
<feature type="compositionally biased region" description="Basic and acidic residues" evidence="11">
    <location>
        <begin position="1772"/>
        <end position="1799"/>
    </location>
</feature>
<feature type="region of interest" description="Disordered" evidence="11">
    <location>
        <begin position="93"/>
        <end position="139"/>
    </location>
</feature>
<dbReference type="Pfam" id="PF23459">
    <property type="entry name" value="S1_RRP5"/>
    <property type="match status" value="1"/>
</dbReference>
<dbReference type="InterPro" id="IPR003107">
    <property type="entry name" value="HAT"/>
</dbReference>
<dbReference type="PANTHER" id="PTHR23270:SF10">
    <property type="entry name" value="PROTEIN RRP5 HOMOLOG"/>
    <property type="match status" value="1"/>
</dbReference>
<name>A0A6G1K006_9PLEO</name>
<evidence type="ECO:0000256" key="6">
    <source>
        <dbReference type="ARBA" id="ARBA00022737"/>
    </source>
</evidence>
<feature type="domain" description="S1 motif" evidence="12">
    <location>
        <begin position="1047"/>
        <end position="1118"/>
    </location>
</feature>
<evidence type="ECO:0000256" key="9">
    <source>
        <dbReference type="ARBA" id="ARBA00073619"/>
    </source>
</evidence>
<evidence type="ECO:0000256" key="7">
    <source>
        <dbReference type="ARBA" id="ARBA00023242"/>
    </source>
</evidence>
<dbReference type="GO" id="GO:0006364">
    <property type="term" value="P:rRNA processing"/>
    <property type="evidence" value="ECO:0007669"/>
    <property type="project" value="UniProtKB-KW"/>
</dbReference>
<dbReference type="SUPFAM" id="SSF48452">
    <property type="entry name" value="TPR-like"/>
    <property type="match status" value="1"/>
</dbReference>
<proteinExistence type="predicted"/>
<feature type="compositionally biased region" description="Basic residues" evidence="11">
    <location>
        <begin position="121"/>
        <end position="132"/>
    </location>
</feature>
<dbReference type="CDD" id="cd05702">
    <property type="entry name" value="S1_Rrp5_repeat_hs11_sc8"/>
    <property type="match status" value="1"/>
</dbReference>
<feature type="domain" description="S1 motif" evidence="12">
    <location>
        <begin position="558"/>
        <end position="632"/>
    </location>
</feature>
<accession>A0A6G1K006</accession>
<dbReference type="Pfam" id="PF05843">
    <property type="entry name" value="Suf"/>
    <property type="match status" value="1"/>
</dbReference>
<feature type="domain" description="S1 motif" evidence="12">
    <location>
        <begin position="155"/>
        <end position="257"/>
    </location>
</feature>
<feature type="compositionally biased region" description="Polar residues" evidence="11">
    <location>
        <begin position="38"/>
        <end position="54"/>
    </location>
</feature>
<keyword evidence="5" id="KW-0597">Phosphoprotein</keyword>
<comment type="subcellular location">
    <subcellularLocation>
        <location evidence="2">Nucleus</location>
        <location evidence="2">Nucleolus</location>
    </subcellularLocation>
</comment>
<dbReference type="InterPro" id="IPR003029">
    <property type="entry name" value="S1_domain"/>
</dbReference>